<name>A0AAE3IIW2_9FIRM</name>
<evidence type="ECO:0000313" key="2">
    <source>
        <dbReference type="Proteomes" id="UP001208131"/>
    </source>
</evidence>
<reference evidence="1 2" key="1">
    <citation type="journal article" date="2021" name="ISME Commun">
        <title>Automated analysis of genomic sequences facilitates high-throughput and comprehensive description of bacteria.</title>
        <authorList>
            <person name="Hitch T.C.A."/>
        </authorList>
    </citation>
    <scope>NUCLEOTIDE SEQUENCE [LARGE SCALE GENOMIC DNA]</scope>
    <source>
        <strain evidence="1 2">Sanger_31</strain>
    </source>
</reference>
<dbReference type="InterPro" id="IPR009711">
    <property type="entry name" value="UPF0473"/>
</dbReference>
<protein>
    <submittedName>
        <fullName evidence="1">DUF1292 domain-containing protein</fullName>
    </submittedName>
</protein>
<dbReference type="Proteomes" id="UP001208131">
    <property type="component" value="Unassembled WGS sequence"/>
</dbReference>
<dbReference type="RefSeq" id="WP_022286619.1">
    <property type="nucleotide sequence ID" value="NZ_JAOQJZ010000003.1"/>
</dbReference>
<gene>
    <name evidence="1" type="ORF">OCV57_04705</name>
</gene>
<organism evidence="1 2">
    <name type="scientific">Hominimerdicola aceti</name>
    <dbReference type="NCBI Taxonomy" id="2981726"/>
    <lineage>
        <taxon>Bacteria</taxon>
        <taxon>Bacillati</taxon>
        <taxon>Bacillota</taxon>
        <taxon>Clostridia</taxon>
        <taxon>Eubacteriales</taxon>
        <taxon>Oscillospiraceae</taxon>
        <taxon>Hominimerdicola</taxon>
    </lineage>
</organism>
<dbReference type="EMBL" id="JAOQJZ010000003">
    <property type="protein sequence ID" value="MCU6705227.1"/>
    <property type="molecule type" value="Genomic_DNA"/>
</dbReference>
<accession>A0AAE3IIW2</accession>
<proteinExistence type="predicted"/>
<evidence type="ECO:0000313" key="1">
    <source>
        <dbReference type="EMBL" id="MCU6705227.1"/>
    </source>
</evidence>
<comment type="caution">
    <text evidence="1">The sequence shown here is derived from an EMBL/GenBank/DDBJ whole genome shotgun (WGS) entry which is preliminary data.</text>
</comment>
<dbReference type="Pfam" id="PF06949">
    <property type="entry name" value="DUF1292"/>
    <property type="match status" value="1"/>
</dbReference>
<keyword evidence="2" id="KW-1185">Reference proteome</keyword>
<sequence>MDNEFLPDLYELEDENGNKQTFELLDAMEYGDEKYYALTPYYENGDEALEDSGDVVILKAEYDENNDEILASIEDDDEYEKIGQMFMERIDEMFEFDDEDEDDDCGCGCGCHDHDHLS</sequence>
<dbReference type="AlphaFoldDB" id="A0AAE3IIW2"/>